<accession>A0A7K1TKC3</accession>
<evidence type="ECO:0000313" key="4">
    <source>
        <dbReference type="Proteomes" id="UP000441336"/>
    </source>
</evidence>
<feature type="repeat" description="NHL" evidence="2">
    <location>
        <begin position="164"/>
        <end position="194"/>
    </location>
</feature>
<dbReference type="SUPFAM" id="SSF101898">
    <property type="entry name" value="NHL repeat"/>
    <property type="match status" value="1"/>
</dbReference>
<dbReference type="InterPro" id="IPR011042">
    <property type="entry name" value="6-blade_b-propeller_TolB-like"/>
</dbReference>
<gene>
    <name evidence="3" type="ORF">GO988_20835</name>
</gene>
<proteinExistence type="predicted"/>
<reference evidence="3 4" key="1">
    <citation type="submission" date="2019-12" db="EMBL/GenBank/DDBJ databases">
        <title>Hymenobacter sp. HMF4947 Genome sequencing and assembly.</title>
        <authorList>
            <person name="Kang H."/>
            <person name="Cha I."/>
            <person name="Kim H."/>
            <person name="Joh K."/>
        </authorList>
    </citation>
    <scope>NUCLEOTIDE SEQUENCE [LARGE SCALE GENOMIC DNA]</scope>
    <source>
        <strain evidence="3 4">HMF4947</strain>
    </source>
</reference>
<dbReference type="InterPro" id="IPR001258">
    <property type="entry name" value="NHL_repeat"/>
</dbReference>
<keyword evidence="4" id="KW-1185">Reference proteome</keyword>
<evidence type="ECO:0008006" key="5">
    <source>
        <dbReference type="Google" id="ProtNLM"/>
    </source>
</evidence>
<evidence type="ECO:0000256" key="2">
    <source>
        <dbReference type="PROSITE-ProRule" id="PRU00504"/>
    </source>
</evidence>
<comment type="caution">
    <text evidence="3">The sequence shown here is derived from an EMBL/GenBank/DDBJ whole genome shotgun (WGS) entry which is preliminary data.</text>
</comment>
<dbReference type="PANTHER" id="PTHR13833">
    <property type="match status" value="1"/>
</dbReference>
<dbReference type="PROSITE" id="PS51125">
    <property type="entry name" value="NHL"/>
    <property type="match status" value="2"/>
</dbReference>
<evidence type="ECO:0000256" key="1">
    <source>
        <dbReference type="ARBA" id="ARBA00022737"/>
    </source>
</evidence>
<name>A0A7K1TKC3_9BACT</name>
<dbReference type="CDD" id="cd14953">
    <property type="entry name" value="NHL_like_1"/>
    <property type="match status" value="1"/>
</dbReference>
<dbReference type="AlphaFoldDB" id="A0A7K1TKC3"/>
<keyword evidence="1" id="KW-0677">Repeat</keyword>
<dbReference type="Pfam" id="PF01436">
    <property type="entry name" value="NHL"/>
    <property type="match status" value="5"/>
</dbReference>
<dbReference type="PANTHER" id="PTHR13833:SF71">
    <property type="entry name" value="NHL DOMAIN-CONTAINING PROTEIN"/>
    <property type="match status" value="1"/>
</dbReference>
<dbReference type="Proteomes" id="UP000441336">
    <property type="component" value="Unassembled WGS sequence"/>
</dbReference>
<dbReference type="Gene3D" id="2.120.10.30">
    <property type="entry name" value="TolB, C-terminal domain"/>
    <property type="match status" value="3"/>
</dbReference>
<protein>
    <recommendedName>
        <fullName evidence="5">SMP-30/Gluconolactonase/LRE-like region domain-containing protein</fullName>
    </recommendedName>
</protein>
<sequence>MGGWPPSSRPLRAGYGKPPFAPTFLSPTAPVRRRASPKVAGAAPHLFSSPSFPSRSVRYPLSTALLLTATLLSCQKKDDPLVAAPTYLVSTLAGTGTTGHVDGPGSTATFAGPSQAALDAQGNLYVADTDNHCLRKVTPAGVVSTLAGRGTAGYLDGPAATAAFNAPTGVAVDGQGTVYVADSRNHCIRAISPAGLVSTWAGTTAPGLLNGPALTARFWEPTGLACDQQGTLYVADARNERIRQITAQGVVSTLAGSGPADVQFVPDNFADGPAATALFYYPSGVAVDARGTVYVADYNNHRVRKIVAGTVSTVAGSTGGYAEGVGSQAQFYLPTSLAVDASGVLYVADWGNGCLRRIASSGQVSLLAGNPRTLGYADGPAATALFSRSVGLAVLPSGAVLYVADSNNRRIRQLTRQ</sequence>
<feature type="repeat" description="NHL" evidence="2">
    <location>
        <begin position="279"/>
        <end position="309"/>
    </location>
</feature>
<organism evidence="3 4">
    <name type="scientific">Hymenobacter ginkgonis</name>
    <dbReference type="NCBI Taxonomy" id="2682976"/>
    <lineage>
        <taxon>Bacteria</taxon>
        <taxon>Pseudomonadati</taxon>
        <taxon>Bacteroidota</taxon>
        <taxon>Cytophagia</taxon>
        <taxon>Cytophagales</taxon>
        <taxon>Hymenobacteraceae</taxon>
        <taxon>Hymenobacter</taxon>
    </lineage>
</organism>
<dbReference type="EMBL" id="WQKZ01000007">
    <property type="protein sequence ID" value="MVN78786.1"/>
    <property type="molecule type" value="Genomic_DNA"/>
</dbReference>
<evidence type="ECO:0000313" key="3">
    <source>
        <dbReference type="EMBL" id="MVN78786.1"/>
    </source>
</evidence>